<keyword evidence="2" id="KW-0694">RNA-binding</keyword>
<evidence type="ECO:0000313" key="7">
    <source>
        <dbReference type="EMBL" id="SFC39438.1"/>
    </source>
</evidence>
<dbReference type="EMBL" id="FOLH01000005">
    <property type="protein sequence ID" value="SFC39438.1"/>
    <property type="molecule type" value="Genomic_DNA"/>
</dbReference>
<dbReference type="RefSeq" id="WP_177203554.1">
    <property type="nucleotide sequence ID" value="NZ_FOLH01000005.1"/>
</dbReference>
<reference evidence="7 8" key="1">
    <citation type="submission" date="2016-10" db="EMBL/GenBank/DDBJ databases">
        <authorList>
            <person name="de Groot N.N."/>
        </authorList>
    </citation>
    <scope>NUCLEOTIDE SEQUENCE [LARGE SCALE GENOMIC DNA]</scope>
    <source>
        <strain evidence="7 8">DSM 18438</strain>
    </source>
</reference>
<dbReference type="GO" id="GO:0034057">
    <property type="term" value="F:RNA strand-exchange activity"/>
    <property type="evidence" value="ECO:0007669"/>
    <property type="project" value="InterPro"/>
</dbReference>
<dbReference type="GO" id="GO:0005829">
    <property type="term" value="C:cytosol"/>
    <property type="evidence" value="ECO:0007669"/>
    <property type="project" value="TreeGrafter"/>
</dbReference>
<dbReference type="STRING" id="1122252.SAMN05660443_2498"/>
<name>A0A1I1IYI5_9GAMM</name>
<proteinExistence type="predicted"/>
<evidence type="ECO:0000256" key="5">
    <source>
        <dbReference type="SAM" id="MobiDB-lite"/>
    </source>
</evidence>
<dbReference type="SMART" id="SM00945">
    <property type="entry name" value="ProQ"/>
    <property type="match status" value="1"/>
</dbReference>
<feature type="region of interest" description="Disordered" evidence="5">
    <location>
        <begin position="204"/>
        <end position="241"/>
    </location>
</feature>
<dbReference type="InterPro" id="IPR036442">
    <property type="entry name" value="ProQ/FinO_sf"/>
</dbReference>
<accession>A0A1I1IYI5</accession>
<gene>
    <name evidence="7" type="ORF">SAMN05660443_2498</name>
</gene>
<dbReference type="Pfam" id="PF04352">
    <property type="entry name" value="ProQ"/>
    <property type="match status" value="1"/>
</dbReference>
<sequence>MALEQKVDDLFDQLTSYADQGLGALGRAQQEIHALKERNLELESRVEELEGKLNQLKEKINTQLQGPEAESLLSRPDALMMLIRETLGLKAPEAQKVPEEGFANLEAMNPQQRLEHWVSKYPRAFMPGQPQPLKIGIHEDLLAAEGGDQKKIRRALAGYVKLPRYLRCLKAGAVRLDLQGSNAGFVTEQEAEFAREQLELWETQKKQKEHQRRKQEEEQKKRAEEDRLSSKLQQLMQLNTR</sequence>
<keyword evidence="3" id="KW-0143">Chaperone</keyword>
<keyword evidence="4" id="KW-0175">Coiled coil</keyword>
<dbReference type="PANTHER" id="PTHR38106">
    <property type="entry name" value="RNA CHAPERONE PROQ"/>
    <property type="match status" value="1"/>
</dbReference>
<evidence type="ECO:0000256" key="1">
    <source>
        <dbReference type="ARBA" id="ARBA00022490"/>
    </source>
</evidence>
<protein>
    <submittedName>
        <fullName evidence="7">ProQ/FINO family protein</fullName>
    </submittedName>
</protein>
<dbReference type="InterPro" id="IPR023529">
    <property type="entry name" value="ProQ"/>
</dbReference>
<dbReference type="Proteomes" id="UP000199058">
    <property type="component" value="Unassembled WGS sequence"/>
</dbReference>
<dbReference type="InterPro" id="IPR016103">
    <property type="entry name" value="ProQ/FinO"/>
</dbReference>
<feature type="compositionally biased region" description="Polar residues" evidence="5">
    <location>
        <begin position="230"/>
        <end position="241"/>
    </location>
</feature>
<dbReference type="GO" id="GO:0010608">
    <property type="term" value="P:post-transcriptional regulation of gene expression"/>
    <property type="evidence" value="ECO:0007669"/>
    <property type="project" value="InterPro"/>
</dbReference>
<organism evidence="7 8">
    <name type="scientific">Marinospirillum celere</name>
    <dbReference type="NCBI Taxonomy" id="1122252"/>
    <lineage>
        <taxon>Bacteria</taxon>
        <taxon>Pseudomonadati</taxon>
        <taxon>Pseudomonadota</taxon>
        <taxon>Gammaproteobacteria</taxon>
        <taxon>Oceanospirillales</taxon>
        <taxon>Oceanospirillaceae</taxon>
        <taxon>Marinospirillum</taxon>
    </lineage>
</organism>
<dbReference type="AlphaFoldDB" id="A0A1I1IYI5"/>
<evidence type="ECO:0000256" key="2">
    <source>
        <dbReference type="ARBA" id="ARBA00022884"/>
    </source>
</evidence>
<dbReference type="GO" id="GO:0033592">
    <property type="term" value="F:RNA strand annealing activity"/>
    <property type="evidence" value="ECO:0007669"/>
    <property type="project" value="InterPro"/>
</dbReference>
<evidence type="ECO:0000259" key="6">
    <source>
        <dbReference type="SMART" id="SM00945"/>
    </source>
</evidence>
<dbReference type="Gene3D" id="1.10.1710.10">
    <property type="entry name" value="ProQ/FinO domain"/>
    <property type="match status" value="1"/>
</dbReference>
<keyword evidence="1" id="KW-0963">Cytoplasm</keyword>
<keyword evidence="8" id="KW-1185">Reference proteome</keyword>
<dbReference type="PANTHER" id="PTHR38106:SF1">
    <property type="entry name" value="RNA CHAPERONE PROQ"/>
    <property type="match status" value="1"/>
</dbReference>
<evidence type="ECO:0000256" key="3">
    <source>
        <dbReference type="ARBA" id="ARBA00023186"/>
    </source>
</evidence>
<evidence type="ECO:0000256" key="4">
    <source>
        <dbReference type="SAM" id="Coils"/>
    </source>
</evidence>
<feature type="coiled-coil region" evidence="4">
    <location>
        <begin position="25"/>
        <end position="66"/>
    </location>
</feature>
<evidence type="ECO:0000313" key="8">
    <source>
        <dbReference type="Proteomes" id="UP000199058"/>
    </source>
</evidence>
<dbReference type="SUPFAM" id="SSF48657">
    <property type="entry name" value="FinO-like"/>
    <property type="match status" value="1"/>
</dbReference>
<feature type="compositionally biased region" description="Basic and acidic residues" evidence="5">
    <location>
        <begin position="214"/>
        <end position="229"/>
    </location>
</feature>
<feature type="domain" description="ProQ/FinO" evidence="6">
    <location>
        <begin position="106"/>
        <end position="216"/>
    </location>
</feature>